<keyword evidence="9" id="KW-0966">Cell projection</keyword>
<feature type="domain" description="Flagellar basal-body/hook protein C-terminal" evidence="8">
    <location>
        <begin position="90"/>
        <end position="134"/>
    </location>
</feature>
<evidence type="ECO:0000256" key="5">
    <source>
        <dbReference type="ARBA" id="ARBA00025933"/>
    </source>
</evidence>
<sequence>MDILSALGRTASSGLTAQSQRLQIIAENMANADSTGSTAGSDPYRRRVVTFGDMIDDSSGASLVSVRSVIEDQTPFRMRHDPFHPAADAEGYVKTPNVDPLLELANMREAARSYEANLNMMETGRKMRGQLLDMLG</sequence>
<gene>
    <name evidence="9" type="primary">flgC</name>
    <name evidence="9" type="ORF">GCM10011363_28150</name>
</gene>
<comment type="caution">
    <text evidence="9">The sequence shown here is derived from an EMBL/GenBank/DDBJ whole genome shotgun (WGS) entry which is preliminary data.</text>
</comment>
<evidence type="ECO:0000259" key="8">
    <source>
        <dbReference type="Pfam" id="PF06429"/>
    </source>
</evidence>
<dbReference type="InterPro" id="IPR001444">
    <property type="entry name" value="Flag_bb_rod_N"/>
</dbReference>
<dbReference type="EMBL" id="BMFC01000007">
    <property type="protein sequence ID" value="GGC09887.1"/>
    <property type="molecule type" value="Genomic_DNA"/>
</dbReference>
<comment type="subcellular location">
    <subcellularLocation>
        <location evidence="1 6">Bacterial flagellum basal body</location>
    </subcellularLocation>
</comment>
<evidence type="ECO:0000256" key="2">
    <source>
        <dbReference type="ARBA" id="ARBA00009677"/>
    </source>
</evidence>
<dbReference type="PROSITE" id="PS00588">
    <property type="entry name" value="FLAGELLA_BB_ROD"/>
    <property type="match status" value="1"/>
</dbReference>
<comment type="subunit">
    <text evidence="5 6">The basal body constitutes a major portion of the flagellar organelle and consists of four rings (L,P,S, and M) mounted on a central rod. The rod consists of about 26 subunits of FlgG in the distal portion, and FlgB, FlgC and FlgF are thought to build up the proximal portion of the rod with about 6 subunits each.</text>
</comment>
<feature type="domain" description="Flagellar basal body rod protein N-terminal" evidence="7">
    <location>
        <begin position="9"/>
        <end position="36"/>
    </location>
</feature>
<keyword evidence="10" id="KW-1185">Reference proteome</keyword>
<reference evidence="10" key="1">
    <citation type="journal article" date="2019" name="Int. J. Syst. Evol. Microbiol.">
        <title>The Global Catalogue of Microorganisms (GCM) 10K type strain sequencing project: providing services to taxonomists for standard genome sequencing and annotation.</title>
        <authorList>
            <consortium name="The Broad Institute Genomics Platform"/>
            <consortium name="The Broad Institute Genome Sequencing Center for Infectious Disease"/>
            <person name="Wu L."/>
            <person name="Ma J."/>
        </authorList>
    </citation>
    <scope>NUCLEOTIDE SEQUENCE [LARGE SCALE GENOMIC DNA]</scope>
    <source>
        <strain evidence="10">CGMCC 1.12478</strain>
    </source>
</reference>
<keyword evidence="9" id="KW-0282">Flagellum</keyword>
<dbReference type="Proteomes" id="UP000645462">
    <property type="component" value="Unassembled WGS sequence"/>
</dbReference>
<evidence type="ECO:0000259" key="7">
    <source>
        <dbReference type="Pfam" id="PF00460"/>
    </source>
</evidence>
<dbReference type="PANTHER" id="PTHR30435:SF2">
    <property type="entry name" value="FLAGELLAR BASAL-BODY ROD PROTEIN FLGC"/>
    <property type="match status" value="1"/>
</dbReference>
<proteinExistence type="inferred from homology"/>
<dbReference type="PANTHER" id="PTHR30435">
    <property type="entry name" value="FLAGELLAR PROTEIN"/>
    <property type="match status" value="1"/>
</dbReference>
<organism evidence="9 10">
    <name type="scientific">Marivita lacus</name>
    <dbReference type="NCBI Taxonomy" id="1323742"/>
    <lineage>
        <taxon>Bacteria</taxon>
        <taxon>Pseudomonadati</taxon>
        <taxon>Pseudomonadota</taxon>
        <taxon>Alphaproteobacteria</taxon>
        <taxon>Rhodobacterales</taxon>
        <taxon>Roseobacteraceae</taxon>
        <taxon>Marivita</taxon>
    </lineage>
</organism>
<dbReference type="InterPro" id="IPR006299">
    <property type="entry name" value="FlgC"/>
</dbReference>
<accession>A0ABQ1KWS1</accession>
<dbReference type="Pfam" id="PF00460">
    <property type="entry name" value="Flg_bb_rod"/>
    <property type="match status" value="1"/>
</dbReference>
<dbReference type="RefSeq" id="WP_188482693.1">
    <property type="nucleotide sequence ID" value="NZ_BMFC01000007.1"/>
</dbReference>
<evidence type="ECO:0000256" key="6">
    <source>
        <dbReference type="RuleBase" id="RU362062"/>
    </source>
</evidence>
<dbReference type="InterPro" id="IPR019776">
    <property type="entry name" value="Flagellar_basal_body_rod_CS"/>
</dbReference>
<dbReference type="Pfam" id="PF06429">
    <property type="entry name" value="Flg_bbr_C"/>
    <property type="match status" value="1"/>
</dbReference>
<evidence type="ECO:0000256" key="3">
    <source>
        <dbReference type="ARBA" id="ARBA00017941"/>
    </source>
</evidence>
<protein>
    <recommendedName>
        <fullName evidence="3 6">Flagellar basal-body rod protein FlgC</fullName>
    </recommendedName>
</protein>
<evidence type="ECO:0000313" key="9">
    <source>
        <dbReference type="EMBL" id="GGC09887.1"/>
    </source>
</evidence>
<evidence type="ECO:0000256" key="1">
    <source>
        <dbReference type="ARBA" id="ARBA00004117"/>
    </source>
</evidence>
<comment type="similarity">
    <text evidence="2">Belongs to the flagella basal body rod proteins family.</text>
</comment>
<evidence type="ECO:0000256" key="4">
    <source>
        <dbReference type="ARBA" id="ARBA00023143"/>
    </source>
</evidence>
<keyword evidence="4 6" id="KW-0975">Bacterial flagellum</keyword>
<evidence type="ECO:0000313" key="10">
    <source>
        <dbReference type="Proteomes" id="UP000645462"/>
    </source>
</evidence>
<dbReference type="InterPro" id="IPR010930">
    <property type="entry name" value="Flg_bb/hook_C_dom"/>
</dbReference>
<keyword evidence="9" id="KW-0969">Cilium</keyword>
<name>A0ABQ1KWS1_9RHOB</name>
<dbReference type="NCBIfam" id="TIGR01395">
    <property type="entry name" value="FlgC"/>
    <property type="match status" value="1"/>
</dbReference>